<feature type="chain" id="PRO_5044838408" description="Secreted protein" evidence="1">
    <location>
        <begin position="24"/>
        <end position="114"/>
    </location>
</feature>
<evidence type="ECO:0000313" key="3">
    <source>
        <dbReference type="Proteomes" id="UP001529510"/>
    </source>
</evidence>
<keyword evidence="3" id="KW-1185">Reference proteome</keyword>
<sequence length="114" mass="13174">KLKYRSLKTLLLVVLTSIKRVRDLHVFSVNESCLEFGLADSHVTLRHRPYYVPKVPTTPFRDQVVNLQARPLHCCVPSMPCAFICTRSFRTSKQLFVCLERLAHWVVDAITLAY</sequence>
<evidence type="ECO:0008006" key="4">
    <source>
        <dbReference type="Google" id="ProtNLM"/>
    </source>
</evidence>
<proteinExistence type="predicted"/>
<evidence type="ECO:0000313" key="2">
    <source>
        <dbReference type="EMBL" id="KAL0190768.1"/>
    </source>
</evidence>
<dbReference type="AlphaFoldDB" id="A0ABD0QXK9"/>
<organism evidence="2 3">
    <name type="scientific">Cirrhinus mrigala</name>
    <name type="common">Mrigala</name>
    <dbReference type="NCBI Taxonomy" id="683832"/>
    <lineage>
        <taxon>Eukaryota</taxon>
        <taxon>Metazoa</taxon>
        <taxon>Chordata</taxon>
        <taxon>Craniata</taxon>
        <taxon>Vertebrata</taxon>
        <taxon>Euteleostomi</taxon>
        <taxon>Actinopterygii</taxon>
        <taxon>Neopterygii</taxon>
        <taxon>Teleostei</taxon>
        <taxon>Ostariophysi</taxon>
        <taxon>Cypriniformes</taxon>
        <taxon>Cyprinidae</taxon>
        <taxon>Labeoninae</taxon>
        <taxon>Labeonini</taxon>
        <taxon>Cirrhinus</taxon>
    </lineage>
</organism>
<gene>
    <name evidence="2" type="ORF">M9458_013466</name>
</gene>
<feature type="non-terminal residue" evidence="2">
    <location>
        <position position="1"/>
    </location>
</feature>
<feature type="non-terminal residue" evidence="2">
    <location>
        <position position="114"/>
    </location>
</feature>
<protein>
    <recommendedName>
        <fullName evidence="4">Secreted protein</fullName>
    </recommendedName>
</protein>
<feature type="signal peptide" evidence="1">
    <location>
        <begin position="1"/>
        <end position="23"/>
    </location>
</feature>
<reference evidence="2 3" key="1">
    <citation type="submission" date="2024-05" db="EMBL/GenBank/DDBJ databases">
        <title>Genome sequencing and assembly of Indian major carp, Cirrhinus mrigala (Hamilton, 1822).</title>
        <authorList>
            <person name="Mohindra V."/>
            <person name="Chowdhury L.M."/>
            <person name="Lal K."/>
            <person name="Jena J.K."/>
        </authorList>
    </citation>
    <scope>NUCLEOTIDE SEQUENCE [LARGE SCALE GENOMIC DNA]</scope>
    <source>
        <strain evidence="2">CM1030</strain>
        <tissue evidence="2">Blood</tissue>
    </source>
</reference>
<name>A0ABD0QXK9_CIRMR</name>
<evidence type="ECO:0000256" key="1">
    <source>
        <dbReference type="SAM" id="SignalP"/>
    </source>
</evidence>
<keyword evidence="1" id="KW-0732">Signal</keyword>
<dbReference type="EMBL" id="JAMKFB020000006">
    <property type="protein sequence ID" value="KAL0190768.1"/>
    <property type="molecule type" value="Genomic_DNA"/>
</dbReference>
<accession>A0ABD0QXK9</accession>
<comment type="caution">
    <text evidence="2">The sequence shown here is derived from an EMBL/GenBank/DDBJ whole genome shotgun (WGS) entry which is preliminary data.</text>
</comment>
<dbReference type="Proteomes" id="UP001529510">
    <property type="component" value="Unassembled WGS sequence"/>
</dbReference>